<dbReference type="PANTHER" id="PTHR42718:SF36">
    <property type="entry name" value="MULTIDRUG TRANSPORTER, PUTATIVE (AFU_ORTHOLOGUE AFUA_4G13820)-RELATED"/>
    <property type="match status" value="1"/>
</dbReference>
<dbReference type="Gene3D" id="1.20.1720.10">
    <property type="entry name" value="Multidrug resistance protein D"/>
    <property type="match status" value="1"/>
</dbReference>
<evidence type="ECO:0000256" key="3">
    <source>
        <dbReference type="ARBA" id="ARBA00022989"/>
    </source>
</evidence>
<sequence length="532" mass="57638">MLSATSPTDAASGLPRTQADIEQPAASTEPDMEKLGRERPAIFASLFSELCFIFSIIMSQILAEFYITGSNVLTPILVRDLHIPAASTIWPTTALSLVICATLLIWGRLTDMYGGYLVFNAGAIWLCISSIIAGFSQSWLMLIFFRACQGLALGALLPSGMMILGSTYRPGPRKNLVFSLYGACAALGFFLGFFISGIAGQFLTWRWYFFIGAILSAIMGVSAIFSIPKDYAEKKELGIRMDWAGFCLSIVGATFLVFSIAESSYAPNGWKTPYIPVFLCLGVISLAAFAYVEGWVVHNPLLPGDVFHVKHLKPLLLSLLCLYGSLGIFLLYGVLYMSEFMGAGSLQIVAWTVPMAVGGLFLSVTGGFILHKVSGTILMMISCLGYVGTALLFAVIPIGGNYWAYVLPAMICGTIGIDISFNIANIFITTTMPKSRQGIAGALPYCTMHMGIAVMLGFADIVETQTSHLGKRESYKAVFWFESGLAIVGLLIAVFFVRVKNAESELTADEKQQQGVQTQTQDGGVEKNKEEV</sequence>
<feature type="transmembrane region" description="Helical" evidence="6">
    <location>
        <begin position="41"/>
        <end position="63"/>
    </location>
</feature>
<feature type="transmembrane region" description="Helical" evidence="6">
    <location>
        <begin position="402"/>
        <end position="427"/>
    </location>
</feature>
<feature type="domain" description="Major facilitator superfamily (MFS) profile" evidence="7">
    <location>
        <begin position="52"/>
        <end position="501"/>
    </location>
</feature>
<evidence type="ECO:0000256" key="4">
    <source>
        <dbReference type="ARBA" id="ARBA00023136"/>
    </source>
</evidence>
<proteinExistence type="predicted"/>
<dbReference type="EMBL" id="MLKD01000005">
    <property type="protein sequence ID" value="OQE26636.1"/>
    <property type="molecule type" value="Genomic_DNA"/>
</dbReference>
<feature type="transmembrane region" description="Helical" evidence="6">
    <location>
        <begin position="478"/>
        <end position="497"/>
    </location>
</feature>
<feature type="transmembrane region" description="Helical" evidence="6">
    <location>
        <begin position="273"/>
        <end position="294"/>
    </location>
</feature>
<dbReference type="PANTHER" id="PTHR42718">
    <property type="entry name" value="MAJOR FACILITATOR SUPERFAMILY MULTIDRUG TRANSPORTER MFSC"/>
    <property type="match status" value="1"/>
</dbReference>
<dbReference type="InterPro" id="IPR020846">
    <property type="entry name" value="MFS_dom"/>
</dbReference>
<dbReference type="SUPFAM" id="SSF103473">
    <property type="entry name" value="MFS general substrate transporter"/>
    <property type="match status" value="1"/>
</dbReference>
<evidence type="ECO:0000313" key="8">
    <source>
        <dbReference type="EMBL" id="OQE26636.1"/>
    </source>
</evidence>
<evidence type="ECO:0000259" key="7">
    <source>
        <dbReference type="PROSITE" id="PS50850"/>
    </source>
</evidence>
<dbReference type="InterPro" id="IPR011701">
    <property type="entry name" value="MFS"/>
</dbReference>
<dbReference type="PROSITE" id="PS50850">
    <property type="entry name" value="MFS"/>
    <property type="match status" value="1"/>
</dbReference>
<protein>
    <recommendedName>
        <fullName evidence="7">Major facilitator superfamily (MFS) profile domain-containing protein</fullName>
    </recommendedName>
</protein>
<dbReference type="Proteomes" id="UP000191285">
    <property type="component" value="Unassembled WGS sequence"/>
</dbReference>
<comment type="caution">
    <text evidence="8">The sequence shown here is derived from an EMBL/GenBank/DDBJ whole genome shotgun (WGS) entry which is preliminary data.</text>
</comment>
<evidence type="ECO:0000256" key="2">
    <source>
        <dbReference type="ARBA" id="ARBA00022692"/>
    </source>
</evidence>
<name>A0A1V6TKE4_9EURO</name>
<evidence type="ECO:0000256" key="1">
    <source>
        <dbReference type="ARBA" id="ARBA00004141"/>
    </source>
</evidence>
<evidence type="ECO:0000256" key="5">
    <source>
        <dbReference type="SAM" id="MobiDB-lite"/>
    </source>
</evidence>
<dbReference type="AlphaFoldDB" id="A0A1V6TKE4"/>
<feature type="transmembrane region" description="Helical" evidence="6">
    <location>
        <begin position="205"/>
        <end position="227"/>
    </location>
</feature>
<feature type="transmembrane region" description="Helical" evidence="6">
    <location>
        <begin position="439"/>
        <end position="458"/>
    </location>
</feature>
<feature type="transmembrane region" description="Helical" evidence="6">
    <location>
        <begin position="315"/>
        <end position="336"/>
    </location>
</feature>
<feature type="transmembrane region" description="Helical" evidence="6">
    <location>
        <begin position="139"/>
        <end position="164"/>
    </location>
</feature>
<dbReference type="GO" id="GO:0022857">
    <property type="term" value="F:transmembrane transporter activity"/>
    <property type="evidence" value="ECO:0007669"/>
    <property type="project" value="InterPro"/>
</dbReference>
<accession>A0A1V6TKE4</accession>
<dbReference type="GO" id="GO:0016020">
    <property type="term" value="C:membrane"/>
    <property type="evidence" value="ECO:0007669"/>
    <property type="project" value="UniProtKB-SubCell"/>
</dbReference>
<dbReference type="InterPro" id="IPR036259">
    <property type="entry name" value="MFS_trans_sf"/>
</dbReference>
<keyword evidence="3 6" id="KW-1133">Transmembrane helix</keyword>
<dbReference type="Pfam" id="PF07690">
    <property type="entry name" value="MFS_1"/>
    <property type="match status" value="1"/>
</dbReference>
<feature type="transmembrane region" description="Helical" evidence="6">
    <location>
        <begin position="83"/>
        <end position="106"/>
    </location>
</feature>
<feature type="transmembrane region" description="Helical" evidence="6">
    <location>
        <begin position="239"/>
        <end position="261"/>
    </location>
</feature>
<organism evidence="8 9">
    <name type="scientific">Penicillium steckii</name>
    <dbReference type="NCBI Taxonomy" id="303698"/>
    <lineage>
        <taxon>Eukaryota</taxon>
        <taxon>Fungi</taxon>
        <taxon>Dikarya</taxon>
        <taxon>Ascomycota</taxon>
        <taxon>Pezizomycotina</taxon>
        <taxon>Eurotiomycetes</taxon>
        <taxon>Eurotiomycetidae</taxon>
        <taxon>Eurotiales</taxon>
        <taxon>Aspergillaceae</taxon>
        <taxon>Penicillium</taxon>
    </lineage>
</organism>
<feature type="region of interest" description="Disordered" evidence="5">
    <location>
        <begin position="1"/>
        <end position="33"/>
    </location>
</feature>
<reference evidence="9" key="1">
    <citation type="journal article" date="2017" name="Nat. Microbiol.">
        <title>Global analysis of biosynthetic gene clusters reveals vast potential of secondary metabolite production in Penicillium species.</title>
        <authorList>
            <person name="Nielsen J.C."/>
            <person name="Grijseels S."/>
            <person name="Prigent S."/>
            <person name="Ji B."/>
            <person name="Dainat J."/>
            <person name="Nielsen K.F."/>
            <person name="Frisvad J.C."/>
            <person name="Workman M."/>
            <person name="Nielsen J."/>
        </authorList>
    </citation>
    <scope>NUCLEOTIDE SEQUENCE [LARGE SCALE GENOMIC DNA]</scope>
    <source>
        <strain evidence="9">IBT 24891</strain>
    </source>
</reference>
<gene>
    <name evidence="8" type="ORF">PENSTE_c005G06492</name>
</gene>
<evidence type="ECO:0000256" key="6">
    <source>
        <dbReference type="SAM" id="Phobius"/>
    </source>
</evidence>
<feature type="transmembrane region" description="Helical" evidence="6">
    <location>
        <begin position="377"/>
        <end position="396"/>
    </location>
</feature>
<dbReference type="Gene3D" id="1.20.1250.20">
    <property type="entry name" value="MFS general substrate transporter like domains"/>
    <property type="match status" value="1"/>
</dbReference>
<keyword evidence="2 6" id="KW-0812">Transmembrane</keyword>
<keyword evidence="4 6" id="KW-0472">Membrane</keyword>
<dbReference type="FunFam" id="1.20.1250.20:FF:000447">
    <property type="entry name" value="MFS multidrug transporter, putative"/>
    <property type="match status" value="1"/>
</dbReference>
<feature type="compositionally biased region" description="Low complexity" evidence="5">
    <location>
        <begin position="513"/>
        <end position="523"/>
    </location>
</feature>
<feature type="transmembrane region" description="Helical" evidence="6">
    <location>
        <begin position="113"/>
        <end position="133"/>
    </location>
</feature>
<feature type="transmembrane region" description="Helical" evidence="6">
    <location>
        <begin position="176"/>
        <end position="199"/>
    </location>
</feature>
<comment type="subcellular location">
    <subcellularLocation>
        <location evidence="1">Membrane</location>
        <topology evidence="1">Multi-pass membrane protein</topology>
    </subcellularLocation>
</comment>
<dbReference type="OrthoDB" id="5086884at2759"/>
<feature type="transmembrane region" description="Helical" evidence="6">
    <location>
        <begin position="348"/>
        <end position="370"/>
    </location>
</feature>
<evidence type="ECO:0000313" key="9">
    <source>
        <dbReference type="Proteomes" id="UP000191285"/>
    </source>
</evidence>
<keyword evidence="9" id="KW-1185">Reference proteome</keyword>
<feature type="region of interest" description="Disordered" evidence="5">
    <location>
        <begin position="506"/>
        <end position="532"/>
    </location>
</feature>